<proteinExistence type="predicted"/>
<dbReference type="STRING" id="1230097.A0A423XM98"/>
<comment type="caution">
    <text evidence="1">The sequence shown here is derived from an EMBL/GenBank/DDBJ whole genome shotgun (WGS) entry which is preliminary data.</text>
</comment>
<keyword evidence="2" id="KW-1185">Reference proteome</keyword>
<name>A0A423XM98_9PEZI</name>
<dbReference type="Proteomes" id="UP000285146">
    <property type="component" value="Unassembled WGS sequence"/>
</dbReference>
<gene>
    <name evidence="1" type="ORF">VPNG_01289</name>
</gene>
<dbReference type="AlphaFoldDB" id="A0A423XM98"/>
<reference evidence="1 2" key="1">
    <citation type="submission" date="2015-09" db="EMBL/GenBank/DDBJ databases">
        <title>Host preference determinants of Valsa canker pathogens revealed by comparative genomics.</title>
        <authorList>
            <person name="Yin Z."/>
            <person name="Huang L."/>
        </authorList>
    </citation>
    <scope>NUCLEOTIDE SEQUENCE [LARGE SCALE GENOMIC DNA]</scope>
    <source>
        <strain evidence="1 2">SXYLt</strain>
    </source>
</reference>
<evidence type="ECO:0000313" key="1">
    <source>
        <dbReference type="EMBL" id="ROW17293.1"/>
    </source>
</evidence>
<evidence type="ECO:0000313" key="2">
    <source>
        <dbReference type="Proteomes" id="UP000285146"/>
    </source>
</evidence>
<sequence>MTSFLFPIADLAGGVRSKNDVAPFLSDIARATLDSADALDLFKDLIEGKAGGPESNGFMAFDAHGGDAGCQLRAGMMQEVFLVYRYINTDLPEVWVKFRALIDTYTTKLRQIHENAKEACKDIITHKVHPKVYGGPTEDTLKMFGWDTTDASREEQTLGSLVRQALVSQGSELPPNISFLAYFLQDSEAGMSDQESSRPSSSDSSSTGTLTSTYATEYDFDGSSSQTSVCGVEDTEKLRLGPLATHHGGVDSKVGQSIARVHSFFKDTLPMMCSWDPMSVYTLTRFVVFCYVLSKYKAFSIVNDTVGARTAPEDAAEVSYSFIRPYTGKKKVPGKPQRILRELRELQSWMSDLSCAWQKSLAQRSVQNGDMEQLIVSTMQESDKGLKSMACYPGYLLLRESWASMNCTLLLVDRHFCPSGGFHYNVFLATMKSPAFNACPCQRHPLGVQVAWSLERIQLTDLIQDSDSISPHLTIMGNSISGGHTEYMKRFGNKSRPHTADSCAENEAHVEQFLSADHDRLALAFFASHDSYAFPVSDAEGAVSGTAGDGHGSQDTETAFVGNRIDLWADRIASRGEFAAAGCARTLKESWLTSRREADEMGTGHDGMHTFTWQHALLETKARVAKRIERWMEIGELMPLHAPVGERRQ</sequence>
<accession>A0A423XM98</accession>
<protein>
    <submittedName>
        <fullName evidence="1">Uncharacterized protein</fullName>
    </submittedName>
</protein>
<organism evidence="1 2">
    <name type="scientific">Cytospora leucostoma</name>
    <dbReference type="NCBI Taxonomy" id="1230097"/>
    <lineage>
        <taxon>Eukaryota</taxon>
        <taxon>Fungi</taxon>
        <taxon>Dikarya</taxon>
        <taxon>Ascomycota</taxon>
        <taxon>Pezizomycotina</taxon>
        <taxon>Sordariomycetes</taxon>
        <taxon>Sordariomycetidae</taxon>
        <taxon>Diaporthales</taxon>
        <taxon>Cytosporaceae</taxon>
        <taxon>Cytospora</taxon>
    </lineage>
</organism>
<dbReference type="InParanoid" id="A0A423XM98"/>
<dbReference type="OrthoDB" id="5175407at2759"/>
<dbReference type="EMBL" id="LKEB01000003">
    <property type="protein sequence ID" value="ROW17293.1"/>
    <property type="molecule type" value="Genomic_DNA"/>
</dbReference>